<organism evidence="2 3">
    <name type="scientific">Metamycoplasma arthritidis (strain 158L3-1)</name>
    <name type="common">Mycoplasma arthritidis</name>
    <dbReference type="NCBI Taxonomy" id="243272"/>
    <lineage>
        <taxon>Bacteria</taxon>
        <taxon>Bacillati</taxon>
        <taxon>Mycoplasmatota</taxon>
        <taxon>Mycoplasmoidales</taxon>
        <taxon>Metamycoplasmataceae</taxon>
        <taxon>Metamycoplasma</taxon>
    </lineage>
</organism>
<dbReference type="Proteomes" id="UP000008812">
    <property type="component" value="Chromosome"/>
</dbReference>
<dbReference type="STRING" id="243272.MARTH_orf709"/>
<name>B3PN70_META1</name>
<proteinExistence type="predicted"/>
<dbReference type="InterPro" id="IPR054786">
    <property type="entry name" value="MYPU_1760-like"/>
</dbReference>
<evidence type="ECO:0000313" key="3">
    <source>
        <dbReference type="Proteomes" id="UP000008812"/>
    </source>
</evidence>
<dbReference type="EMBL" id="CP001047">
    <property type="protein sequence ID" value="ACF07472.1"/>
    <property type="molecule type" value="Genomic_DNA"/>
</dbReference>
<accession>B3PN70</accession>
<gene>
    <name evidence="2" type="ordered locus">MARTH_orf709</name>
</gene>
<evidence type="ECO:0000256" key="1">
    <source>
        <dbReference type="SAM" id="Phobius"/>
    </source>
</evidence>
<keyword evidence="1" id="KW-0472">Membrane</keyword>
<keyword evidence="3" id="KW-1185">Reference proteome</keyword>
<protein>
    <submittedName>
        <fullName evidence="2">Uncharacterized protein</fullName>
    </submittedName>
</protein>
<evidence type="ECO:0000313" key="2">
    <source>
        <dbReference type="EMBL" id="ACF07472.1"/>
    </source>
</evidence>
<dbReference type="KEGG" id="mat:MARTH_orf709"/>
<dbReference type="RefSeq" id="WP_012498429.1">
    <property type="nucleotide sequence ID" value="NC_011025.1"/>
</dbReference>
<feature type="transmembrane region" description="Helical" evidence="1">
    <location>
        <begin position="12"/>
        <end position="41"/>
    </location>
</feature>
<sequence>MNNSSKKKSSFSLWAILGITFSSLLLIGAIIFVIFITFGFFKNANPFLPPILSNKESQAISYNQKNYNSDEEKFEYGNLSIKEYPYAERNGKLLYFLGKDGLKKLNEDFLKRASYGSEINSLKAVYINKKNSSVDSKNLNGYYLPNTQELYIPIDNFMKLWPNINWENVDLDYKIELIISTLVHEYMHHVATTYNQANLRSDKNSDTSLIYQLNPQPIFSQTYSNNKKFLDEFRKNLGYVEPKYGGEYLKNSSEFSTNYGLPVFREFSSYDLFKYANLIPDDERFNKINSGQYFFNNNRNLGLEYQSPISNEQIKYLYSLEELIPREYLKMSFQKKYNLPNQERFTHFVNNGRPYLTAFGDDIVKQIAHGSSRTQLWRNLYSYNWVFDRELKDFKNVQGRYPYQVTPTNADARLKGLFKAYLDLMGYGQGINYFGFNDQDHKKANLGGFAKLSEEESKKKAYLLVSNLNNPSAVSERIKANIYRPNFFTKKNWDDKVGDPINRPSFVGLEDNLYSFYTDSFDLDRFINYTKNTKVDLKLWIDSNDNGIQDASDKVIDLTDENNFKRFSETKRTITNFRKYMEWNSTNPMIKPFYNKSYKIELNKDVSGHYYTVSQYTN</sequence>
<dbReference type="NCBIfam" id="NF045830">
    <property type="entry name" value="MYPU_1760_HExxH"/>
    <property type="match status" value="1"/>
</dbReference>
<dbReference type="eggNOG" id="ENOG5030MPC">
    <property type="taxonomic scope" value="Bacteria"/>
</dbReference>
<dbReference type="AlphaFoldDB" id="B3PN70"/>
<dbReference type="HOGENOM" id="CLU_441992_0_0_14"/>
<keyword evidence="1" id="KW-1133">Transmembrane helix</keyword>
<reference evidence="2 3" key="1">
    <citation type="journal article" date="2008" name="Infect. Immun.">
        <title>Genome of Mycoplasma arthritidis.</title>
        <authorList>
            <person name="Dybvig K."/>
            <person name="Zuhua C."/>
            <person name="Lao P."/>
            <person name="Jordan D.S."/>
            <person name="French C.T."/>
            <person name="Tu A.H."/>
            <person name="Loraine A.E."/>
        </authorList>
    </citation>
    <scope>NUCLEOTIDE SEQUENCE [LARGE SCALE GENOMIC DNA]</scope>
    <source>
        <strain evidence="2 3">158L3-1</strain>
    </source>
</reference>
<keyword evidence="1" id="KW-0812">Transmembrane</keyword>